<reference evidence="2" key="1">
    <citation type="journal article" date="2021" name="Nat. Commun.">
        <title>Genetic determinants of endophytism in the Arabidopsis root mycobiome.</title>
        <authorList>
            <person name="Mesny F."/>
            <person name="Miyauchi S."/>
            <person name="Thiergart T."/>
            <person name="Pickel B."/>
            <person name="Atanasova L."/>
            <person name="Karlsson M."/>
            <person name="Huettel B."/>
            <person name="Barry K.W."/>
            <person name="Haridas S."/>
            <person name="Chen C."/>
            <person name="Bauer D."/>
            <person name="Andreopoulos W."/>
            <person name="Pangilinan J."/>
            <person name="LaButti K."/>
            <person name="Riley R."/>
            <person name="Lipzen A."/>
            <person name="Clum A."/>
            <person name="Drula E."/>
            <person name="Henrissat B."/>
            <person name="Kohler A."/>
            <person name="Grigoriev I.V."/>
            <person name="Martin F.M."/>
            <person name="Hacquard S."/>
        </authorList>
    </citation>
    <scope>NUCLEOTIDE SEQUENCE</scope>
    <source>
        <strain evidence="2">MPI-CAGE-CH-0243</strain>
    </source>
</reference>
<dbReference type="GO" id="GO:0016787">
    <property type="term" value="F:hydrolase activity"/>
    <property type="evidence" value="ECO:0007669"/>
    <property type="project" value="UniProtKB-KW"/>
</dbReference>
<sequence>MVTNVGFMQSVRSLRKFSIHSIPKSTVSTQLYIRHASSLSNIKPKAYQQSTKVAPTKFSDQEIERRIRTGLDSQGNPTYILQPSDTQYLTLKDGRHLCYAVFGRQIPGGKDVVIWHGFPGTRMTWSSLHKFGERNGIRFIAIDQPGMGRSTNIHRRDYNVLDHARDTNQLINHLGIKRFYVSGVSGGAAAAFACAYYFQHRVIRTGILCGVMPPEAAHRGLRWNVRRFDLVCQIAPSLAAFWEDRYENKDKRTLVERRLKSGKIKATDDEFIQEFEGNRQPTRAYIEAYRRHLDPWGFDFREIRTDVIIYMGNRDENTPLSAAEWCQRRNPEYIKLRSFAGLNHRTVQRYEWDLLDELLNWTKKRKHR</sequence>
<comment type="caution">
    <text evidence="2">The sequence shown here is derived from an EMBL/GenBank/DDBJ whole genome shotgun (WGS) entry which is preliminary data.</text>
</comment>
<organism evidence="2 3">
    <name type="scientific">Dendryphion nanum</name>
    <dbReference type="NCBI Taxonomy" id="256645"/>
    <lineage>
        <taxon>Eukaryota</taxon>
        <taxon>Fungi</taxon>
        <taxon>Dikarya</taxon>
        <taxon>Ascomycota</taxon>
        <taxon>Pezizomycotina</taxon>
        <taxon>Dothideomycetes</taxon>
        <taxon>Pleosporomycetidae</taxon>
        <taxon>Pleosporales</taxon>
        <taxon>Torulaceae</taxon>
        <taxon>Dendryphion</taxon>
    </lineage>
</organism>
<evidence type="ECO:0000313" key="3">
    <source>
        <dbReference type="Proteomes" id="UP000700596"/>
    </source>
</evidence>
<dbReference type="SUPFAM" id="SSF53474">
    <property type="entry name" value="alpha/beta-Hydrolases"/>
    <property type="match status" value="1"/>
</dbReference>
<dbReference type="AlphaFoldDB" id="A0A9P9I7H1"/>
<accession>A0A9P9I7H1</accession>
<dbReference type="InterPro" id="IPR029058">
    <property type="entry name" value="AB_hydrolase_fold"/>
</dbReference>
<dbReference type="EMBL" id="JAGMWT010000030">
    <property type="protein sequence ID" value="KAH7109847.1"/>
    <property type="molecule type" value="Genomic_DNA"/>
</dbReference>
<protein>
    <submittedName>
        <fullName evidence="2">Alpha/Beta hydrolase protein</fullName>
    </submittedName>
</protein>
<feature type="domain" description="AB hydrolase-1" evidence="1">
    <location>
        <begin position="112"/>
        <end position="216"/>
    </location>
</feature>
<proteinExistence type="predicted"/>
<evidence type="ECO:0000313" key="2">
    <source>
        <dbReference type="EMBL" id="KAH7109847.1"/>
    </source>
</evidence>
<dbReference type="Gene3D" id="3.40.50.1820">
    <property type="entry name" value="alpha/beta hydrolase"/>
    <property type="match status" value="1"/>
</dbReference>
<dbReference type="PANTHER" id="PTHR43433:SF10">
    <property type="entry name" value="AB HYDROLASE-1 DOMAIN-CONTAINING PROTEIN"/>
    <property type="match status" value="1"/>
</dbReference>
<dbReference type="PANTHER" id="PTHR43433">
    <property type="entry name" value="HYDROLASE, ALPHA/BETA FOLD FAMILY PROTEIN"/>
    <property type="match status" value="1"/>
</dbReference>
<name>A0A9P9I7H1_9PLEO</name>
<keyword evidence="2" id="KW-0378">Hydrolase</keyword>
<dbReference type="InterPro" id="IPR000073">
    <property type="entry name" value="AB_hydrolase_1"/>
</dbReference>
<evidence type="ECO:0000259" key="1">
    <source>
        <dbReference type="Pfam" id="PF00561"/>
    </source>
</evidence>
<dbReference type="Proteomes" id="UP000700596">
    <property type="component" value="Unassembled WGS sequence"/>
</dbReference>
<gene>
    <name evidence="2" type="ORF">B0J11DRAFT_620259</name>
</gene>
<dbReference type="OrthoDB" id="294702at2759"/>
<dbReference type="Pfam" id="PF00561">
    <property type="entry name" value="Abhydrolase_1"/>
    <property type="match status" value="1"/>
</dbReference>
<keyword evidence="3" id="KW-1185">Reference proteome</keyword>
<dbReference type="InterPro" id="IPR050471">
    <property type="entry name" value="AB_hydrolase"/>
</dbReference>